<evidence type="ECO:0000313" key="2">
    <source>
        <dbReference type="EMBL" id="ESP95073.1"/>
    </source>
</evidence>
<feature type="compositionally biased region" description="Basic residues" evidence="1">
    <location>
        <begin position="129"/>
        <end position="138"/>
    </location>
</feature>
<feature type="compositionally biased region" description="Basic and acidic residues" evidence="1">
    <location>
        <begin position="117"/>
        <end position="128"/>
    </location>
</feature>
<dbReference type="AlphaFoldDB" id="V4HZ51"/>
<dbReference type="PATRIC" id="fig|1353533.3.peg.632"/>
<dbReference type="GeneID" id="29921187"/>
<evidence type="ECO:0000256" key="1">
    <source>
        <dbReference type="SAM" id="MobiDB-lite"/>
    </source>
</evidence>
<proteinExistence type="predicted"/>
<name>V4HZ51_PSEL2</name>
<dbReference type="RefSeq" id="WP_023397593.1">
    <property type="nucleotide sequence ID" value="NZ_AUSV01000008.1"/>
</dbReference>
<sequence length="312" mass="36119">MASLEEAFSTEYQEIIDPELAYDLYWAGIITDKSAFECPGDKCDAKVTCINLDQEKQDMHQSPHFRGYNHSDSCDATFGQDRIPGEESPQTPAQSKFVKSDVISDIFHLKRPKNQFAKKDPKDIDPTKVKKKSRRRGRNVTGDELYGGSKYYSVRSLVSKFIRYKKNDSLTEYKVNITGKDISYKSLFKGVYQQPLKALPDDNLIYWGVAFIDYLDKQKCYKISFVQTLEHNGDNLRPSLFISETMIADYPVKNLVVKRLDKLSKEKDKRAFIFIYSKPYLAGGKYINFQLDSLDYLEIRYLDLFEELVKKA</sequence>
<protein>
    <submittedName>
        <fullName evidence="2">Uncharacterized protein</fullName>
    </submittedName>
</protein>
<dbReference type="Proteomes" id="UP000017820">
    <property type="component" value="Unassembled WGS sequence"/>
</dbReference>
<accession>V4HZ51</accession>
<organism evidence="2 3">
    <name type="scientific">Pseudoalteromonas luteoviolacea (strain 2ta16)</name>
    <dbReference type="NCBI Taxonomy" id="1353533"/>
    <lineage>
        <taxon>Bacteria</taxon>
        <taxon>Pseudomonadati</taxon>
        <taxon>Pseudomonadota</taxon>
        <taxon>Gammaproteobacteria</taxon>
        <taxon>Alteromonadales</taxon>
        <taxon>Pseudoalteromonadaceae</taxon>
        <taxon>Pseudoalteromonas</taxon>
    </lineage>
</organism>
<comment type="caution">
    <text evidence="2">The sequence shown here is derived from an EMBL/GenBank/DDBJ whole genome shotgun (WGS) entry which is preliminary data.</text>
</comment>
<dbReference type="EMBL" id="AUSV01000008">
    <property type="protein sequence ID" value="ESP95073.1"/>
    <property type="molecule type" value="Genomic_DNA"/>
</dbReference>
<feature type="region of interest" description="Disordered" evidence="1">
    <location>
        <begin position="76"/>
        <end position="96"/>
    </location>
</feature>
<feature type="region of interest" description="Disordered" evidence="1">
    <location>
        <begin position="116"/>
        <end position="142"/>
    </location>
</feature>
<reference evidence="2 3" key="1">
    <citation type="submission" date="2013-07" db="EMBL/GenBank/DDBJ databases">
        <title>Draft genome sequence of Pseudoalteromonas luteoviolacea 2ta16.</title>
        <authorList>
            <person name="Allen E.E."/>
            <person name="Azam F."/>
            <person name="Podell S."/>
        </authorList>
    </citation>
    <scope>NUCLEOTIDE SEQUENCE [LARGE SCALE GENOMIC DNA]</scope>
    <source>
        <strain evidence="2 3">2ta16</strain>
    </source>
</reference>
<evidence type="ECO:0000313" key="3">
    <source>
        <dbReference type="Proteomes" id="UP000017820"/>
    </source>
</evidence>
<gene>
    <name evidence="2" type="ORF">PL2TA16_04629</name>
</gene>